<dbReference type="Pfam" id="PF00082">
    <property type="entry name" value="Peptidase_S8"/>
    <property type="match status" value="1"/>
</dbReference>
<dbReference type="PROSITE" id="PS51892">
    <property type="entry name" value="SUBTILASE"/>
    <property type="match status" value="1"/>
</dbReference>
<feature type="domain" description="Peptidase S8/S53" evidence="6">
    <location>
        <begin position="154"/>
        <end position="389"/>
    </location>
</feature>
<dbReference type="CDD" id="cd05561">
    <property type="entry name" value="Peptidases_S8_4"/>
    <property type="match status" value="1"/>
</dbReference>
<keyword evidence="3 5" id="KW-0378">Hydrolase</keyword>
<keyword evidence="4 5" id="KW-0720">Serine protease</keyword>
<dbReference type="InterPro" id="IPR050131">
    <property type="entry name" value="Peptidase_S8_subtilisin-like"/>
</dbReference>
<accession>A0ABU3SDU2</accession>
<dbReference type="InterPro" id="IPR036852">
    <property type="entry name" value="Peptidase_S8/S53_dom_sf"/>
</dbReference>
<evidence type="ECO:0000256" key="2">
    <source>
        <dbReference type="ARBA" id="ARBA00022670"/>
    </source>
</evidence>
<dbReference type="Proteomes" id="UP001254257">
    <property type="component" value="Unassembled WGS sequence"/>
</dbReference>
<evidence type="ECO:0000256" key="4">
    <source>
        <dbReference type="ARBA" id="ARBA00022825"/>
    </source>
</evidence>
<dbReference type="InterPro" id="IPR023827">
    <property type="entry name" value="Peptidase_S8_Asp-AS"/>
</dbReference>
<keyword evidence="8" id="KW-1185">Reference proteome</keyword>
<reference evidence="7 8" key="1">
    <citation type="submission" date="2023-09" db="EMBL/GenBank/DDBJ databases">
        <title>Whole genome shotgun sequencing (WGS) of Bosea sp. ZW T0_25, isolated from stored onions (Allium cepa).</title>
        <authorList>
            <person name="Stoll D.A."/>
            <person name="Huch M."/>
        </authorList>
    </citation>
    <scope>NUCLEOTIDE SEQUENCE [LARGE SCALE GENOMIC DNA]</scope>
    <source>
        <strain evidence="7 8">ZW T0_25</strain>
    </source>
</reference>
<dbReference type="PROSITE" id="PS00136">
    <property type="entry name" value="SUBTILASE_ASP"/>
    <property type="match status" value="1"/>
</dbReference>
<dbReference type="SUPFAM" id="SSF52743">
    <property type="entry name" value="Subtilisin-like"/>
    <property type="match status" value="1"/>
</dbReference>
<comment type="similarity">
    <text evidence="1 5">Belongs to the peptidase S8 family.</text>
</comment>
<dbReference type="EMBL" id="JAWDID010000054">
    <property type="protein sequence ID" value="MDU0342961.1"/>
    <property type="molecule type" value="Genomic_DNA"/>
</dbReference>
<feature type="active site" description="Charge relay system" evidence="5">
    <location>
        <position position="341"/>
    </location>
</feature>
<protein>
    <submittedName>
        <fullName evidence="7">S8 family serine peptidase</fullName>
    </submittedName>
</protein>
<sequence>GSSGGGGGGSGERSSSGRHIRSFNLFGLFGIGQSTPRQSQRSARPQRPAVQAVPREIVAAGLTEADIARLREEGFRPVAQRSLGLVGNLTVRMRVPRRLSTARAVERVRTLFPAALVDLNHLYRGVAAPCPDSRCFSLLAPEARIAGSCVARGTIGMVDTGVDLAHPALAGRGIETESVREPGYKPAGDAHGTDVAILLTRGTGGEGARIVAVDAFHRRGGSANADSFDLSAALDLLAGRQVPVVNLSLAGPANALVERIGSLMYGRGTVLVAAAGNGGPGAEPLYPAAYPWAVAVTAIDRDGKVYARANRGEHLAFAAPGVRVQFPDKAMRPAPPRSGTSYAAPLVTLAFAHRRMQDEKAQPQALLAALSAEARDLGAPGRDPVFGWGSLSCPL</sequence>
<dbReference type="PANTHER" id="PTHR43806:SF11">
    <property type="entry name" value="CEREVISIN-RELATED"/>
    <property type="match status" value="1"/>
</dbReference>
<evidence type="ECO:0000256" key="3">
    <source>
        <dbReference type="ARBA" id="ARBA00022801"/>
    </source>
</evidence>
<keyword evidence="2 5" id="KW-0645">Protease</keyword>
<evidence type="ECO:0000256" key="1">
    <source>
        <dbReference type="ARBA" id="ARBA00011073"/>
    </source>
</evidence>
<feature type="active site" description="Charge relay system" evidence="5">
    <location>
        <position position="191"/>
    </location>
</feature>
<name>A0ABU3SDU2_9HYPH</name>
<gene>
    <name evidence="7" type="ORF">RKE40_23945</name>
</gene>
<organism evidence="7 8">
    <name type="scientific">Bosea rubneri</name>
    <dbReference type="NCBI Taxonomy" id="3075434"/>
    <lineage>
        <taxon>Bacteria</taxon>
        <taxon>Pseudomonadati</taxon>
        <taxon>Pseudomonadota</taxon>
        <taxon>Alphaproteobacteria</taxon>
        <taxon>Hyphomicrobiales</taxon>
        <taxon>Boseaceae</taxon>
        <taxon>Bosea</taxon>
    </lineage>
</organism>
<proteinExistence type="inferred from homology"/>
<evidence type="ECO:0000259" key="6">
    <source>
        <dbReference type="Pfam" id="PF00082"/>
    </source>
</evidence>
<comment type="caution">
    <text evidence="7">The sequence shown here is derived from an EMBL/GenBank/DDBJ whole genome shotgun (WGS) entry which is preliminary data.</text>
</comment>
<evidence type="ECO:0000313" key="8">
    <source>
        <dbReference type="Proteomes" id="UP001254257"/>
    </source>
</evidence>
<feature type="active site" description="Charge relay system" evidence="5">
    <location>
        <position position="159"/>
    </location>
</feature>
<dbReference type="PANTHER" id="PTHR43806">
    <property type="entry name" value="PEPTIDASE S8"/>
    <property type="match status" value="1"/>
</dbReference>
<evidence type="ECO:0000256" key="5">
    <source>
        <dbReference type="PROSITE-ProRule" id="PRU01240"/>
    </source>
</evidence>
<dbReference type="InterPro" id="IPR000209">
    <property type="entry name" value="Peptidase_S8/S53_dom"/>
</dbReference>
<feature type="non-terminal residue" evidence="7">
    <location>
        <position position="1"/>
    </location>
</feature>
<dbReference type="Gene3D" id="3.40.50.200">
    <property type="entry name" value="Peptidase S8/S53 domain"/>
    <property type="match status" value="1"/>
</dbReference>
<dbReference type="RefSeq" id="WP_316020711.1">
    <property type="nucleotide sequence ID" value="NZ_JAWDID010000054.1"/>
</dbReference>
<evidence type="ECO:0000313" key="7">
    <source>
        <dbReference type="EMBL" id="MDU0342961.1"/>
    </source>
</evidence>